<dbReference type="InterPro" id="IPR036890">
    <property type="entry name" value="HATPase_C_sf"/>
</dbReference>
<dbReference type="InterPro" id="IPR013656">
    <property type="entry name" value="PAS_4"/>
</dbReference>
<name>A0ABD5W1T2_9EURY</name>
<proteinExistence type="predicted"/>
<dbReference type="Proteomes" id="UP001596445">
    <property type="component" value="Unassembled WGS sequence"/>
</dbReference>
<dbReference type="AlphaFoldDB" id="A0ABD5W1T2"/>
<dbReference type="Gene3D" id="3.30.450.20">
    <property type="entry name" value="PAS domain"/>
    <property type="match status" value="2"/>
</dbReference>
<dbReference type="InterPro" id="IPR001610">
    <property type="entry name" value="PAC"/>
</dbReference>
<feature type="domain" description="PAS" evidence="1">
    <location>
        <begin position="92"/>
        <end position="148"/>
    </location>
</feature>
<organism evidence="3 4">
    <name type="scientific">Halovenus salina</name>
    <dbReference type="NCBI Taxonomy" id="1510225"/>
    <lineage>
        <taxon>Archaea</taxon>
        <taxon>Methanobacteriati</taxon>
        <taxon>Methanobacteriota</taxon>
        <taxon>Stenosarchaea group</taxon>
        <taxon>Halobacteria</taxon>
        <taxon>Halobacteriales</taxon>
        <taxon>Haloarculaceae</taxon>
        <taxon>Halovenus</taxon>
    </lineage>
</organism>
<dbReference type="Pfam" id="PF02518">
    <property type="entry name" value="HATPase_c"/>
    <property type="match status" value="1"/>
</dbReference>
<dbReference type="CDD" id="cd00082">
    <property type="entry name" value="HisKA"/>
    <property type="match status" value="1"/>
</dbReference>
<dbReference type="InterPro" id="IPR052163">
    <property type="entry name" value="DGC-Regulatory_Protein"/>
</dbReference>
<dbReference type="CDD" id="cd00130">
    <property type="entry name" value="PAS"/>
    <property type="match status" value="1"/>
</dbReference>
<dbReference type="InterPro" id="IPR003661">
    <property type="entry name" value="HisK_dim/P_dom"/>
</dbReference>
<dbReference type="PANTHER" id="PTHR46663:SF3">
    <property type="entry name" value="SLL0267 PROTEIN"/>
    <property type="match status" value="1"/>
</dbReference>
<dbReference type="SUPFAM" id="SSF47384">
    <property type="entry name" value="Homodimeric domain of signal transducing histidine kinase"/>
    <property type="match status" value="1"/>
</dbReference>
<evidence type="ECO:0000313" key="3">
    <source>
        <dbReference type="EMBL" id="MFC7059540.1"/>
    </source>
</evidence>
<dbReference type="InterPro" id="IPR000014">
    <property type="entry name" value="PAS"/>
</dbReference>
<dbReference type="RefSeq" id="WP_382186990.1">
    <property type="nucleotide sequence ID" value="NZ_JBHSZI010000001.1"/>
</dbReference>
<reference evidence="3 4" key="1">
    <citation type="journal article" date="2019" name="Int. J. Syst. Evol. Microbiol.">
        <title>The Global Catalogue of Microorganisms (GCM) 10K type strain sequencing project: providing services to taxonomists for standard genome sequencing and annotation.</title>
        <authorList>
            <consortium name="The Broad Institute Genomics Platform"/>
            <consortium name="The Broad Institute Genome Sequencing Center for Infectious Disease"/>
            <person name="Wu L."/>
            <person name="Ma J."/>
        </authorList>
    </citation>
    <scope>NUCLEOTIDE SEQUENCE [LARGE SCALE GENOMIC DNA]</scope>
    <source>
        <strain evidence="3 4">JCM 30072</strain>
    </source>
</reference>
<dbReference type="Gene3D" id="3.30.565.10">
    <property type="entry name" value="Histidine kinase-like ATPase, C-terminal domain"/>
    <property type="match status" value="1"/>
</dbReference>
<evidence type="ECO:0000313" key="4">
    <source>
        <dbReference type="Proteomes" id="UP001596445"/>
    </source>
</evidence>
<evidence type="ECO:0000259" key="2">
    <source>
        <dbReference type="PROSITE" id="PS50113"/>
    </source>
</evidence>
<feature type="domain" description="PAC" evidence="2">
    <location>
        <begin position="148"/>
        <end position="202"/>
    </location>
</feature>
<dbReference type="Pfam" id="PF13426">
    <property type="entry name" value="PAS_9"/>
    <property type="match status" value="1"/>
</dbReference>
<keyword evidence="4" id="KW-1185">Reference proteome</keyword>
<sequence length="371" mass="41446">MTEMTIQEINRMSETEVARERTRAKEQDRNHFEFEHQLASGEVRTVEVHSTPLDIDGRELLFSIVHDITERKQSQHELELFKEAALQTGHSVLITDTNGVIEFVNPAFEEDTGYSSEEAVGKTPAILKSDKQNDAFYAELWETILDGEVWEAELVNRRKSGELYYVEQTIAPITDEDGEITNFVGVQSDITERKLREKRLSDLNRILRHNLRNSLTAIEGYTQSLIDEAGPEHQPTLSRILAQAETLADTSDKITTVRQSLDNEYDIDSTCNLETVVADVVEDTRRSHPAASVTVDVEPVDLDIDAGTCWSLLAELINNAVSHHDGDQPEVTITVETGETASDPVLVHIADTGPGIPEQERTAIEVGSEDP</sequence>
<dbReference type="PROSITE" id="PS50113">
    <property type="entry name" value="PAC"/>
    <property type="match status" value="1"/>
</dbReference>
<dbReference type="SMART" id="SM00091">
    <property type="entry name" value="PAS"/>
    <property type="match status" value="1"/>
</dbReference>
<dbReference type="PANTHER" id="PTHR46663">
    <property type="entry name" value="DIGUANYLATE CYCLASE DGCT-RELATED"/>
    <property type="match status" value="1"/>
</dbReference>
<dbReference type="NCBIfam" id="TIGR00229">
    <property type="entry name" value="sensory_box"/>
    <property type="match status" value="2"/>
</dbReference>
<dbReference type="InterPro" id="IPR000700">
    <property type="entry name" value="PAS-assoc_C"/>
</dbReference>
<dbReference type="InterPro" id="IPR035965">
    <property type="entry name" value="PAS-like_dom_sf"/>
</dbReference>
<dbReference type="SUPFAM" id="SSF55785">
    <property type="entry name" value="PYP-like sensor domain (PAS domain)"/>
    <property type="match status" value="2"/>
</dbReference>
<protein>
    <submittedName>
        <fullName evidence="3">PAS domain S-box protein</fullName>
    </submittedName>
</protein>
<dbReference type="SMART" id="SM00086">
    <property type="entry name" value="PAC"/>
    <property type="match status" value="2"/>
</dbReference>
<dbReference type="Pfam" id="PF08448">
    <property type="entry name" value="PAS_4"/>
    <property type="match status" value="1"/>
</dbReference>
<accession>A0ABD5W1T2</accession>
<dbReference type="InterPro" id="IPR036097">
    <property type="entry name" value="HisK_dim/P_sf"/>
</dbReference>
<dbReference type="EMBL" id="JBHSZI010000001">
    <property type="protein sequence ID" value="MFC7059540.1"/>
    <property type="molecule type" value="Genomic_DNA"/>
</dbReference>
<gene>
    <name evidence="3" type="ORF">ACFQQG_16825</name>
</gene>
<evidence type="ECO:0000259" key="1">
    <source>
        <dbReference type="PROSITE" id="PS50112"/>
    </source>
</evidence>
<dbReference type="SUPFAM" id="SSF55874">
    <property type="entry name" value="ATPase domain of HSP90 chaperone/DNA topoisomerase II/histidine kinase"/>
    <property type="match status" value="1"/>
</dbReference>
<dbReference type="InterPro" id="IPR003594">
    <property type="entry name" value="HATPase_dom"/>
</dbReference>
<dbReference type="PROSITE" id="PS50112">
    <property type="entry name" value="PAS"/>
    <property type="match status" value="1"/>
</dbReference>
<comment type="caution">
    <text evidence="3">The sequence shown here is derived from an EMBL/GenBank/DDBJ whole genome shotgun (WGS) entry which is preliminary data.</text>
</comment>